<accession>A0ABT3A819</accession>
<dbReference type="SUPFAM" id="SSF103473">
    <property type="entry name" value="MFS general substrate transporter"/>
    <property type="match status" value="1"/>
</dbReference>
<dbReference type="EMBL" id="JAOWKX010000004">
    <property type="protein sequence ID" value="MCV2884830.1"/>
    <property type="molecule type" value="Genomic_DNA"/>
</dbReference>
<evidence type="ECO:0000313" key="2">
    <source>
        <dbReference type="EMBL" id="MCV2884830.1"/>
    </source>
</evidence>
<sequence length="372" mass="40761">MKSWFMVLAMVQLAILSTVGLVRFFLLAQMSQQGVAGGDYGLFLFCSSIASIVVPFAIGHHIDRGRYRAIAIWGVVMLSALAFWLLRSPPQSLTLMACSFTLVASCAVVAVQLCLKSAVVEGCQNGNWLKGNWLNQIVLALSLLIPAFAHLMFYGDYSIEQLSVGMLLVLMVTGLAAKSQLPKMLKVSGKSKRIKPTQALGILRQHLAHTDTMWYVLLLLTMNFASGVLESYALPKIQAQFGGDGIVYALLAVGALYFVGSFVSLYVCKIRALRSPITMYLLMMVFFIGLQLTASLHWFLMLCALFFLLHPHIYVISDGQIQRSAPSESIGTHFSVIRVASFVSLSLGNLFMYAVLTLFPASISECGSACFH</sequence>
<gene>
    <name evidence="2" type="ORF">OE749_08990</name>
</gene>
<feature type="transmembrane region" description="Helical" evidence="1">
    <location>
        <begin position="159"/>
        <end position="177"/>
    </location>
</feature>
<feature type="transmembrane region" description="Helical" evidence="1">
    <location>
        <begin position="246"/>
        <end position="268"/>
    </location>
</feature>
<name>A0ABT3A819_9ALTE</name>
<feature type="transmembrane region" description="Helical" evidence="1">
    <location>
        <begin position="70"/>
        <end position="87"/>
    </location>
</feature>
<dbReference type="Proteomes" id="UP001652504">
    <property type="component" value="Unassembled WGS sequence"/>
</dbReference>
<evidence type="ECO:0000256" key="1">
    <source>
        <dbReference type="SAM" id="Phobius"/>
    </source>
</evidence>
<evidence type="ECO:0008006" key="4">
    <source>
        <dbReference type="Google" id="ProtNLM"/>
    </source>
</evidence>
<feature type="transmembrane region" description="Helical" evidence="1">
    <location>
        <begin position="7"/>
        <end position="28"/>
    </location>
</feature>
<reference evidence="2 3" key="1">
    <citation type="submission" date="2022-10" db="EMBL/GenBank/DDBJ databases">
        <title>Aestuariibacter sp. AA17 isolated from Montipora capitata coral fragment.</title>
        <authorList>
            <person name="Emsley S.A."/>
            <person name="Pfannmuller K.M."/>
            <person name="Loughran R.M."/>
            <person name="Shlafstein M."/>
            <person name="Papke E."/>
            <person name="Saw J.H."/>
            <person name="Ushijima B."/>
            <person name="Videau P."/>
        </authorList>
    </citation>
    <scope>NUCLEOTIDE SEQUENCE [LARGE SCALE GENOMIC DNA]</scope>
    <source>
        <strain evidence="2 3">AA17</strain>
    </source>
</reference>
<protein>
    <recommendedName>
        <fullName evidence="4">MFS transporter</fullName>
    </recommendedName>
</protein>
<feature type="transmembrane region" description="Helical" evidence="1">
    <location>
        <begin position="336"/>
        <end position="359"/>
    </location>
</feature>
<keyword evidence="1" id="KW-0472">Membrane</keyword>
<feature type="transmembrane region" description="Helical" evidence="1">
    <location>
        <begin position="93"/>
        <end position="113"/>
    </location>
</feature>
<feature type="transmembrane region" description="Helical" evidence="1">
    <location>
        <begin position="280"/>
        <end position="309"/>
    </location>
</feature>
<dbReference type="InterPro" id="IPR036259">
    <property type="entry name" value="MFS_trans_sf"/>
</dbReference>
<feature type="transmembrane region" description="Helical" evidence="1">
    <location>
        <begin position="40"/>
        <end position="58"/>
    </location>
</feature>
<keyword evidence="1" id="KW-0812">Transmembrane</keyword>
<evidence type="ECO:0000313" key="3">
    <source>
        <dbReference type="Proteomes" id="UP001652504"/>
    </source>
</evidence>
<feature type="transmembrane region" description="Helical" evidence="1">
    <location>
        <begin position="214"/>
        <end position="234"/>
    </location>
</feature>
<comment type="caution">
    <text evidence="2">The sequence shown here is derived from an EMBL/GenBank/DDBJ whole genome shotgun (WGS) entry which is preliminary data.</text>
</comment>
<proteinExistence type="predicted"/>
<keyword evidence="1" id="KW-1133">Transmembrane helix</keyword>
<feature type="transmembrane region" description="Helical" evidence="1">
    <location>
        <begin position="133"/>
        <end position="153"/>
    </location>
</feature>
<dbReference type="Gene3D" id="1.20.1250.20">
    <property type="entry name" value="MFS general substrate transporter like domains"/>
    <property type="match status" value="1"/>
</dbReference>
<organism evidence="2 3">
    <name type="scientific">Fluctibacter corallii</name>
    <dbReference type="NCBI Taxonomy" id="2984329"/>
    <lineage>
        <taxon>Bacteria</taxon>
        <taxon>Pseudomonadati</taxon>
        <taxon>Pseudomonadota</taxon>
        <taxon>Gammaproteobacteria</taxon>
        <taxon>Alteromonadales</taxon>
        <taxon>Alteromonadaceae</taxon>
        <taxon>Fluctibacter</taxon>
    </lineage>
</organism>
<keyword evidence="3" id="KW-1185">Reference proteome</keyword>
<dbReference type="RefSeq" id="WP_263712112.1">
    <property type="nucleotide sequence ID" value="NZ_JAOWKX010000004.1"/>
</dbReference>